<dbReference type="AlphaFoldDB" id="C1B8D8"/>
<accession>C1B8D8</accession>
<dbReference type="PANTHER" id="PTHR43143">
    <property type="entry name" value="METALLOPHOSPHOESTERASE, CALCINEURIN SUPERFAMILY"/>
    <property type="match status" value="1"/>
</dbReference>
<dbReference type="Gene3D" id="3.60.21.10">
    <property type="match status" value="1"/>
</dbReference>
<evidence type="ECO:0000313" key="2">
    <source>
        <dbReference type="EMBL" id="BAH51941.1"/>
    </source>
</evidence>
<organism evidence="2 3">
    <name type="scientific">Rhodococcus opacus (strain B4)</name>
    <dbReference type="NCBI Taxonomy" id="632772"/>
    <lineage>
        <taxon>Bacteria</taxon>
        <taxon>Bacillati</taxon>
        <taxon>Actinomycetota</taxon>
        <taxon>Actinomycetes</taxon>
        <taxon>Mycobacteriales</taxon>
        <taxon>Nocardiaceae</taxon>
        <taxon>Rhodococcus</taxon>
    </lineage>
</organism>
<name>C1B8D8_RHOOB</name>
<proteinExistence type="predicted"/>
<dbReference type="STRING" id="632772.ROP_36940"/>
<feature type="domain" description="Calcineurin-like phosphoesterase" evidence="1">
    <location>
        <begin position="13"/>
        <end position="213"/>
    </location>
</feature>
<dbReference type="PATRIC" id="fig|632772.20.peg.3881"/>
<evidence type="ECO:0000313" key="3">
    <source>
        <dbReference type="Proteomes" id="UP000002212"/>
    </source>
</evidence>
<dbReference type="InterPro" id="IPR029052">
    <property type="entry name" value="Metallo-depent_PP-like"/>
</dbReference>
<dbReference type="PANTHER" id="PTHR43143:SF1">
    <property type="entry name" value="SERINE_THREONINE-PROTEIN PHOSPHATASE CPPED1"/>
    <property type="match status" value="1"/>
</dbReference>
<dbReference type="InterPro" id="IPR004843">
    <property type="entry name" value="Calcineurin-like_PHP"/>
</dbReference>
<gene>
    <name evidence="2" type="ordered locus">ROP_36940</name>
</gene>
<dbReference type="KEGG" id="rop:ROP_36940"/>
<dbReference type="InterPro" id="IPR051918">
    <property type="entry name" value="STPP_CPPED1"/>
</dbReference>
<protein>
    <recommendedName>
        <fullName evidence="1">Calcineurin-like phosphoesterase domain-containing protein</fullName>
    </recommendedName>
</protein>
<dbReference type="HOGENOM" id="CLU_083882_0_0_11"/>
<dbReference type="SUPFAM" id="SSF56300">
    <property type="entry name" value="Metallo-dependent phosphatases"/>
    <property type="match status" value="1"/>
</dbReference>
<sequence>MTFGRPQPEGASMKIVQISDTHLSARGGRTQQNFDRVVDYVNNQVRPDLIVHSGDIVIIHPDDAEDRAHAHALMQRFSAPVLVVPGNHDIGEPGSAPWKGIGVTDERIAAFETVWGPGHWRRDVDDWTVLGLNSELFGSGLDREAAQWAWIEDVAAELPDSQRVIVFLHKPIWSAVDEPVGHAVDIGESRTRLLEILGKVSLAAVGSGHLHCYRQTVRDGALEVWAPSTGFVAGEGDALPGPLHQLGIVEYDCTGGIVRASYRSVPGLDDVAAGAVPEVTEAIDALDSPVG</sequence>
<evidence type="ECO:0000259" key="1">
    <source>
        <dbReference type="Pfam" id="PF00149"/>
    </source>
</evidence>
<dbReference type="Proteomes" id="UP000002212">
    <property type="component" value="Chromosome"/>
</dbReference>
<reference evidence="2 3" key="1">
    <citation type="submission" date="2009-03" db="EMBL/GenBank/DDBJ databases">
        <title>Comparison of the complete genome sequences of Rhodococcus erythropolis PR4 and Rhodococcus opacus B4.</title>
        <authorList>
            <person name="Takarada H."/>
            <person name="Sekine M."/>
            <person name="Hosoyama A."/>
            <person name="Yamada R."/>
            <person name="Fujisawa T."/>
            <person name="Omata S."/>
            <person name="Shimizu A."/>
            <person name="Tsukatani N."/>
            <person name="Tanikawa S."/>
            <person name="Fujita N."/>
            <person name="Harayama S."/>
        </authorList>
    </citation>
    <scope>NUCLEOTIDE SEQUENCE [LARGE SCALE GENOMIC DNA]</scope>
    <source>
        <strain evidence="2 3">B4</strain>
    </source>
</reference>
<dbReference type="Pfam" id="PF00149">
    <property type="entry name" value="Metallophos"/>
    <property type="match status" value="1"/>
</dbReference>
<dbReference type="GO" id="GO:0016787">
    <property type="term" value="F:hydrolase activity"/>
    <property type="evidence" value="ECO:0007669"/>
    <property type="project" value="InterPro"/>
</dbReference>
<dbReference type="EMBL" id="AP011115">
    <property type="protein sequence ID" value="BAH51941.1"/>
    <property type="molecule type" value="Genomic_DNA"/>
</dbReference>